<evidence type="ECO:0000313" key="1">
    <source>
        <dbReference type="EMBL" id="EDL92679.1"/>
    </source>
</evidence>
<organism evidence="1 2">
    <name type="scientific">Rattus norvegicus</name>
    <name type="common">Rat</name>
    <dbReference type="NCBI Taxonomy" id="10116"/>
    <lineage>
        <taxon>Eukaryota</taxon>
        <taxon>Metazoa</taxon>
        <taxon>Chordata</taxon>
        <taxon>Craniata</taxon>
        <taxon>Vertebrata</taxon>
        <taxon>Euteleostomi</taxon>
        <taxon>Mammalia</taxon>
        <taxon>Eutheria</taxon>
        <taxon>Euarchontoglires</taxon>
        <taxon>Glires</taxon>
        <taxon>Rodentia</taxon>
        <taxon>Myomorpha</taxon>
        <taxon>Muroidea</taxon>
        <taxon>Muridae</taxon>
        <taxon>Murinae</taxon>
        <taxon>Rattus</taxon>
    </lineage>
</organism>
<accession>A6IZK2</accession>
<evidence type="ECO:0000313" key="2">
    <source>
        <dbReference type="Proteomes" id="UP000234681"/>
    </source>
</evidence>
<proteinExistence type="predicted"/>
<sequence length="58" mass="6088">MPIGSPSRTFRAFLYALGDVDILCLHLCTSGSQLDPSLDLKILPLSSSLGPGPDMGRG</sequence>
<dbReference type="AlphaFoldDB" id="A6IZK2"/>
<dbReference type="EMBL" id="CH473972">
    <property type="protein sequence ID" value="EDL92679.1"/>
    <property type="molecule type" value="Genomic_DNA"/>
</dbReference>
<reference evidence="2" key="1">
    <citation type="submission" date="2005-09" db="EMBL/GenBank/DDBJ databases">
        <authorList>
            <person name="Mural R.J."/>
            <person name="Li P.W."/>
            <person name="Adams M.D."/>
            <person name="Amanatides P.G."/>
            <person name="Baden-Tillson H."/>
            <person name="Barnstead M."/>
            <person name="Chin S.H."/>
            <person name="Dew I."/>
            <person name="Evans C.A."/>
            <person name="Ferriera S."/>
            <person name="Flanigan M."/>
            <person name="Fosler C."/>
            <person name="Glodek A."/>
            <person name="Gu Z."/>
            <person name="Holt R.A."/>
            <person name="Jennings D."/>
            <person name="Kraft C.L."/>
            <person name="Lu F."/>
            <person name="Nguyen T."/>
            <person name="Nusskern D.R."/>
            <person name="Pfannkoch C.M."/>
            <person name="Sitter C."/>
            <person name="Sutton G.G."/>
            <person name="Venter J.C."/>
            <person name="Wang Z."/>
            <person name="Woodage T."/>
            <person name="Zheng X.H."/>
            <person name="Zhong F."/>
        </authorList>
    </citation>
    <scope>NUCLEOTIDE SEQUENCE [LARGE SCALE GENOMIC DNA]</scope>
    <source>
        <strain>BN</strain>
        <strain evidence="2">Sprague-Dawley</strain>
    </source>
</reference>
<gene>
    <name evidence="1" type="ORF">rCG_51519</name>
</gene>
<dbReference type="Proteomes" id="UP000234681">
    <property type="component" value="Chromosome 19"/>
</dbReference>
<name>A6IZK2_RAT</name>
<protein>
    <submittedName>
        <fullName evidence="1">RCG51519</fullName>
    </submittedName>
</protein>